<feature type="chain" id="PRO_5003551609" description="SusE outer membrane protein domain-containing protein" evidence="1">
    <location>
        <begin position="20"/>
        <end position="402"/>
    </location>
</feature>
<organism evidence="3 4">
    <name type="scientific">Segatella maculosa OT 289</name>
    <dbReference type="NCBI Taxonomy" id="999422"/>
    <lineage>
        <taxon>Bacteria</taxon>
        <taxon>Pseudomonadati</taxon>
        <taxon>Bacteroidota</taxon>
        <taxon>Bacteroidia</taxon>
        <taxon>Bacteroidales</taxon>
        <taxon>Prevotellaceae</taxon>
        <taxon>Segatella</taxon>
    </lineage>
</organism>
<comment type="caution">
    <text evidence="3">The sequence shown here is derived from an EMBL/GenBank/DDBJ whole genome shotgun (WGS) entry which is preliminary data.</text>
</comment>
<accession>H1HNS5</accession>
<evidence type="ECO:0000313" key="4">
    <source>
        <dbReference type="Proteomes" id="UP000003167"/>
    </source>
</evidence>
<name>H1HNS5_9BACT</name>
<dbReference type="PATRIC" id="fig|999422.3.peg.1913"/>
<protein>
    <recommendedName>
        <fullName evidence="2">SusE outer membrane protein domain-containing protein</fullName>
    </recommendedName>
</protein>
<keyword evidence="4" id="KW-1185">Reference proteome</keyword>
<reference evidence="3 4" key="1">
    <citation type="submission" date="2011-12" db="EMBL/GenBank/DDBJ databases">
        <title>The Genome Sequence of Prevotella maculosa OT 289.</title>
        <authorList>
            <consortium name="The Broad Institute Genome Sequencing Platform"/>
            <person name="Earl A."/>
            <person name="Ward D."/>
            <person name="Feldgarden M."/>
            <person name="Gevers D."/>
            <person name="Izard J."/>
            <person name="Blanton J.M."/>
            <person name="Mathney J."/>
            <person name="Tanner A.C."/>
            <person name="Dewhirst F.E."/>
            <person name="Young S.K."/>
            <person name="Zeng Q."/>
            <person name="Gargeya S."/>
            <person name="Fitzgerald M."/>
            <person name="Haas B."/>
            <person name="Abouelleil A."/>
            <person name="Alvarado L."/>
            <person name="Arachchi H.M."/>
            <person name="Berlin A."/>
            <person name="Chapman S.B."/>
            <person name="Gearin G."/>
            <person name="Goldberg J."/>
            <person name="Griggs A."/>
            <person name="Gujja S."/>
            <person name="Hansen M."/>
            <person name="Heiman D."/>
            <person name="Howarth C."/>
            <person name="Larimer J."/>
            <person name="Lui A."/>
            <person name="MacDonald P.J.P."/>
            <person name="McCowen C."/>
            <person name="Montmayeur A."/>
            <person name="Murphy C."/>
            <person name="Neiman D."/>
            <person name="Pearson M."/>
            <person name="Priest M."/>
            <person name="Roberts A."/>
            <person name="Saif S."/>
            <person name="Shea T."/>
            <person name="Sisk P."/>
            <person name="Stolte C."/>
            <person name="Sykes S."/>
            <person name="Wortman J."/>
            <person name="Nusbaum C."/>
            <person name="Birren B."/>
        </authorList>
    </citation>
    <scope>NUCLEOTIDE SEQUENCE [LARGE SCALE GENOMIC DNA]</scope>
    <source>
        <strain evidence="3 4">OT 289</strain>
    </source>
</reference>
<dbReference type="OrthoDB" id="1100554at2"/>
<dbReference type="GO" id="GO:0019867">
    <property type="term" value="C:outer membrane"/>
    <property type="evidence" value="ECO:0007669"/>
    <property type="project" value="InterPro"/>
</dbReference>
<dbReference type="STRING" id="999422.HMPREF9944_01819"/>
<dbReference type="RefSeq" id="WP_008565825.1">
    <property type="nucleotide sequence ID" value="NZ_JH594505.1"/>
</dbReference>
<sequence length="402" mass="43416">MKNIIKSSVLLLFSLLALAACSDDRDSNPTVQSPTTFSLNTPVYASSTIDLASSSAINFSWSQPDYGFPAVANYQIEFSLNNSWKVSTTKARADKSGKTIADYTTIEDVYNICKAQVNAAKIARGLEMIARWEEGKVPATQKVYARCVASYAGDTISSNVVTLTVAPYYVEVKDHAPVLWYMTGNCIANGKWGNSEDAVGVSMIPLLPLAGEEYDVNTGTGTIGYTGYFPANAEFKIIEKLGSWDKGICSDGSPLGTKYRDGGSDPGNIKIDQAGYYSITLNTKTHACTIKKLTATTMPLYAKMAMPGSYQPGSGWDPTANFMRKCTTAAGVENHDWTATVTLDTGHQLQFAANGALTDTWSASDFPYGTGVKGGTARITVIEPGKYTVFFNDITGQYYFLK</sequence>
<dbReference type="GO" id="GO:2001070">
    <property type="term" value="F:starch binding"/>
    <property type="evidence" value="ECO:0007669"/>
    <property type="project" value="InterPro"/>
</dbReference>
<dbReference type="EMBL" id="AGEK01000031">
    <property type="protein sequence ID" value="EHO68788.1"/>
    <property type="molecule type" value="Genomic_DNA"/>
</dbReference>
<evidence type="ECO:0000256" key="1">
    <source>
        <dbReference type="SAM" id="SignalP"/>
    </source>
</evidence>
<dbReference type="AlphaFoldDB" id="H1HNS5"/>
<dbReference type="Pfam" id="PF14292">
    <property type="entry name" value="SusE"/>
    <property type="match status" value="1"/>
</dbReference>
<keyword evidence="1" id="KW-0732">Signal</keyword>
<dbReference type="PROSITE" id="PS51257">
    <property type="entry name" value="PROKAR_LIPOPROTEIN"/>
    <property type="match status" value="1"/>
</dbReference>
<dbReference type="InterPro" id="IPR025970">
    <property type="entry name" value="SusE"/>
</dbReference>
<dbReference type="Proteomes" id="UP000003167">
    <property type="component" value="Unassembled WGS sequence"/>
</dbReference>
<feature type="signal peptide" evidence="1">
    <location>
        <begin position="1"/>
        <end position="19"/>
    </location>
</feature>
<dbReference type="HOGENOM" id="CLU_042892_1_0_10"/>
<proteinExistence type="predicted"/>
<evidence type="ECO:0000259" key="2">
    <source>
        <dbReference type="Pfam" id="PF14292"/>
    </source>
</evidence>
<dbReference type="Gene3D" id="2.60.40.3620">
    <property type="match status" value="2"/>
</dbReference>
<gene>
    <name evidence="3" type="ORF">HMPREF9944_01819</name>
</gene>
<feature type="domain" description="SusE outer membrane protein" evidence="2">
    <location>
        <begin position="27"/>
        <end position="82"/>
    </location>
</feature>
<evidence type="ECO:0000313" key="3">
    <source>
        <dbReference type="EMBL" id="EHO68788.1"/>
    </source>
</evidence>